<dbReference type="Pfam" id="PF00520">
    <property type="entry name" value="Ion_trans"/>
    <property type="match status" value="4"/>
</dbReference>
<dbReference type="FunFam" id="1.10.287.70:FF:000006">
    <property type="entry name" value="Sodium channel protein"/>
    <property type="match status" value="1"/>
</dbReference>
<feature type="region of interest" description="Disordered" evidence="29">
    <location>
        <begin position="996"/>
        <end position="1094"/>
    </location>
</feature>
<dbReference type="GO" id="GO:0002027">
    <property type="term" value="P:regulation of heart rate"/>
    <property type="evidence" value="ECO:0007669"/>
    <property type="project" value="TreeGrafter"/>
</dbReference>
<feature type="transmembrane region" description="Helical" evidence="27">
    <location>
        <begin position="198"/>
        <end position="218"/>
    </location>
</feature>
<feature type="coiled-coil region" evidence="28">
    <location>
        <begin position="413"/>
        <end position="451"/>
    </location>
</feature>
<feature type="domain" description="Ion transport" evidence="30">
    <location>
        <begin position="718"/>
        <end position="947"/>
    </location>
</feature>
<evidence type="ECO:0000259" key="30">
    <source>
        <dbReference type="Pfam" id="PF00520"/>
    </source>
</evidence>
<keyword evidence="12" id="KW-0832">Ubl conjugation</keyword>
<feature type="compositionally biased region" description="Basic and acidic residues" evidence="29">
    <location>
        <begin position="1074"/>
        <end position="1083"/>
    </location>
</feature>
<gene>
    <name evidence="35" type="primary">SCN5A</name>
</gene>
<feature type="transmembrane region" description="Helical" evidence="27">
    <location>
        <begin position="748"/>
        <end position="769"/>
    </location>
</feature>
<evidence type="ECO:0000256" key="28">
    <source>
        <dbReference type="SAM" id="Coils"/>
    </source>
</evidence>
<dbReference type="GO" id="GO:0098719">
    <property type="term" value="P:sodium ion import across plasma membrane"/>
    <property type="evidence" value="ECO:0007669"/>
    <property type="project" value="UniProtKB-ARBA"/>
</dbReference>
<feature type="compositionally biased region" description="Basic and acidic residues" evidence="29">
    <location>
        <begin position="1017"/>
        <end position="1036"/>
    </location>
</feature>
<feature type="domain" description="Ion transport" evidence="30">
    <location>
        <begin position="1476"/>
        <end position="1730"/>
    </location>
</feature>
<feature type="region of interest" description="Disordered" evidence="29">
    <location>
        <begin position="461"/>
        <end position="591"/>
    </location>
</feature>
<feature type="transmembrane region" description="Helical" evidence="27">
    <location>
        <begin position="718"/>
        <end position="736"/>
    </location>
</feature>
<keyword evidence="34" id="KW-1185">Reference proteome</keyword>
<feature type="region of interest" description="Disordered" evidence="29">
    <location>
        <begin position="27"/>
        <end position="66"/>
    </location>
</feature>
<feature type="compositionally biased region" description="Basic and acidic residues" evidence="29">
    <location>
        <begin position="491"/>
        <end position="503"/>
    </location>
</feature>
<feature type="transmembrane region" description="Helical" evidence="27">
    <location>
        <begin position="1270"/>
        <end position="1296"/>
    </location>
</feature>
<dbReference type="PANTHER" id="PTHR10037">
    <property type="entry name" value="VOLTAGE-GATED CATION CHANNEL CALCIUM AND SODIUM"/>
    <property type="match status" value="1"/>
</dbReference>
<evidence type="ECO:0000256" key="8">
    <source>
        <dbReference type="ARBA" id="ARBA00022490"/>
    </source>
</evidence>
<evidence type="ECO:0000313" key="34">
    <source>
        <dbReference type="Proteomes" id="UP000248481"/>
    </source>
</evidence>
<evidence type="ECO:0000256" key="13">
    <source>
        <dbReference type="ARBA" id="ARBA00022860"/>
    </source>
</evidence>
<evidence type="ECO:0000256" key="23">
    <source>
        <dbReference type="ARBA" id="ARBA00023303"/>
    </source>
</evidence>
<dbReference type="SUPFAM" id="SSF81324">
    <property type="entry name" value="Voltage-gated potassium channels"/>
    <property type="match status" value="4"/>
</dbReference>
<feature type="transmembrane region" description="Helical" evidence="27">
    <location>
        <begin position="1537"/>
        <end position="1557"/>
    </location>
</feature>
<feature type="transmembrane region" description="Helical" evidence="27">
    <location>
        <begin position="918"/>
        <end position="941"/>
    </location>
</feature>
<evidence type="ECO:0000259" key="32">
    <source>
        <dbReference type="Pfam" id="PF11933"/>
    </source>
</evidence>
<comment type="caution">
    <text evidence="27">Lacks conserved residue(s) required for the propagation of feature annotation.</text>
</comment>
<keyword evidence="8" id="KW-0963">Cytoplasm</keyword>
<feature type="domain" description="Voltage-gated Na+ ion channel cytoplasmic" evidence="32">
    <location>
        <begin position="508"/>
        <end position="667"/>
    </location>
</feature>
<dbReference type="GO" id="GO:0048731">
    <property type="term" value="P:system development"/>
    <property type="evidence" value="ECO:0007669"/>
    <property type="project" value="UniProtKB-ARBA"/>
</dbReference>
<keyword evidence="22 27" id="KW-0739">Sodium transport</keyword>
<dbReference type="PANTHER" id="PTHR10037:SF206">
    <property type="entry name" value="SODIUM CHANNEL PROTEIN TYPE 5 SUBUNIT ALPHA"/>
    <property type="match status" value="1"/>
</dbReference>
<dbReference type="GO" id="GO:0001518">
    <property type="term" value="C:voltage-gated sodium channel complex"/>
    <property type="evidence" value="ECO:0007669"/>
    <property type="project" value="UniProtKB-UniRule"/>
</dbReference>
<evidence type="ECO:0000256" key="16">
    <source>
        <dbReference type="ARBA" id="ARBA00022989"/>
    </source>
</evidence>
<proteinExistence type="inferred from homology"/>
<keyword evidence="13" id="KW-0112">Calmodulin-binding</keyword>
<keyword evidence="6" id="KW-1003">Cell membrane</keyword>
<evidence type="ECO:0000256" key="25">
    <source>
        <dbReference type="ARBA" id="ARBA00036239"/>
    </source>
</evidence>
<keyword evidence="21" id="KW-0325">Glycoprotein</keyword>
<dbReference type="InterPro" id="IPR043203">
    <property type="entry name" value="VGCC_Ca_Na"/>
</dbReference>
<evidence type="ECO:0000256" key="12">
    <source>
        <dbReference type="ARBA" id="ARBA00022843"/>
    </source>
</evidence>
<dbReference type="InterPro" id="IPR001696">
    <property type="entry name" value="Na_channel_asu"/>
</dbReference>
<dbReference type="InterPro" id="IPR027359">
    <property type="entry name" value="Volt_channel_dom_sf"/>
</dbReference>
<dbReference type="Gene3D" id="1.10.238.10">
    <property type="entry name" value="EF-hand"/>
    <property type="match status" value="1"/>
</dbReference>
<feature type="transmembrane region" description="Helical" evidence="27">
    <location>
        <begin position="1594"/>
        <end position="1622"/>
    </location>
</feature>
<dbReference type="FunFam" id="1.20.120.350:FF:000002">
    <property type="entry name" value="Sodium channel protein"/>
    <property type="match status" value="1"/>
</dbReference>
<dbReference type="GO" id="GO:0005516">
    <property type="term" value="F:calmodulin binding"/>
    <property type="evidence" value="ECO:0007669"/>
    <property type="project" value="UniProtKB-KW"/>
</dbReference>
<dbReference type="GeneID" id="110594328"/>
<feature type="compositionally biased region" description="Acidic residues" evidence="29">
    <location>
        <begin position="1056"/>
        <end position="1073"/>
    </location>
</feature>
<dbReference type="GO" id="GO:0048513">
    <property type="term" value="P:animal organ development"/>
    <property type="evidence" value="ECO:0007669"/>
    <property type="project" value="UniProtKB-ARBA"/>
</dbReference>
<keyword evidence="17 27" id="KW-0915">Sodium</keyword>
<keyword evidence="19 27" id="KW-0472">Membrane</keyword>
<comment type="similarity">
    <text evidence="26">Belongs to the sodium channel (TC 1.A.1.10) family. Nav1.5/SCN5A subfamily.</text>
</comment>
<comment type="subcellular location">
    <subcellularLocation>
        <location evidence="1">Cell junction</location>
    </subcellularLocation>
    <subcellularLocation>
        <location evidence="24">Cell membrane</location>
        <location evidence="24">Sarcolemma</location>
        <location evidence="24">T-tubule</location>
    </subcellularLocation>
    <subcellularLocation>
        <location evidence="3 27">Cell membrane</location>
        <topology evidence="3 27">Multi-pass membrane protein</topology>
    </subcellularLocation>
    <subcellularLocation>
        <location evidence="2">Cytoplasm</location>
        <location evidence="2">Perinuclear region</location>
    </subcellularLocation>
</comment>
<dbReference type="PRINTS" id="PR00170">
    <property type="entry name" value="NACHANNEL"/>
</dbReference>
<accession>A0A2Y9ICX8</accession>
<feature type="transmembrane region" description="Helical" evidence="27">
    <location>
        <begin position="127"/>
        <end position="149"/>
    </location>
</feature>
<dbReference type="InterPro" id="IPR024583">
    <property type="entry name" value="Na_trans_cytopl"/>
</dbReference>
<dbReference type="FunFam" id="1.10.287.70:FF:000001">
    <property type="entry name" value="Sodium channel protein"/>
    <property type="match status" value="1"/>
</dbReference>
<feature type="compositionally biased region" description="Low complexity" evidence="29">
    <location>
        <begin position="1911"/>
        <end position="1928"/>
    </location>
</feature>
<dbReference type="InterPro" id="IPR044564">
    <property type="entry name" value="Na_chnl_inactivation_gate"/>
</dbReference>
<protein>
    <recommendedName>
        <fullName evidence="27">Sodium channel protein</fullName>
    </recommendedName>
</protein>
<comment type="catalytic activity">
    <reaction evidence="25">
        <text>Na(+)(in) = Na(+)(out)</text>
        <dbReference type="Rhea" id="RHEA:34963"/>
        <dbReference type="ChEBI" id="CHEBI:29101"/>
    </reaction>
</comment>
<comment type="function">
    <text evidence="27">Mediates the voltage-dependent sodium ion permeability of excitable membranes. Assuming opened or closed conformations in response to the voltage difference across the membrane, the protein forms a sodium-selective channel through which Na(+) ions may pass in accordance with their electrochemical gradient.</text>
</comment>
<keyword evidence="15" id="KW-0965">Cell junction</keyword>
<feature type="transmembrane region" description="Helical" evidence="27">
    <location>
        <begin position="1477"/>
        <end position="1495"/>
    </location>
</feature>
<organism evidence="34 35">
    <name type="scientific">Neomonachus schauinslandi</name>
    <name type="common">Hawaiian monk seal</name>
    <name type="synonym">Monachus schauinslandi</name>
    <dbReference type="NCBI Taxonomy" id="29088"/>
    <lineage>
        <taxon>Eukaryota</taxon>
        <taxon>Metazoa</taxon>
        <taxon>Chordata</taxon>
        <taxon>Craniata</taxon>
        <taxon>Vertebrata</taxon>
        <taxon>Euteleostomi</taxon>
        <taxon>Mammalia</taxon>
        <taxon>Eutheria</taxon>
        <taxon>Laurasiatheria</taxon>
        <taxon>Carnivora</taxon>
        <taxon>Caniformia</taxon>
        <taxon>Pinnipedia</taxon>
        <taxon>Phocidae</taxon>
        <taxon>Monachinae</taxon>
        <taxon>Monachini</taxon>
        <taxon>Neomonachus</taxon>
    </lineage>
</organism>
<keyword evidence="23 27" id="KW-0407">Ion channel</keyword>
<evidence type="ECO:0000256" key="1">
    <source>
        <dbReference type="ARBA" id="ARBA00004282"/>
    </source>
</evidence>
<dbReference type="Gene3D" id="1.20.5.1190">
    <property type="entry name" value="iswi atpase"/>
    <property type="match status" value="1"/>
</dbReference>
<feature type="compositionally biased region" description="Polar residues" evidence="29">
    <location>
        <begin position="516"/>
        <end position="528"/>
    </location>
</feature>
<feature type="compositionally biased region" description="Polar residues" evidence="29">
    <location>
        <begin position="1085"/>
        <end position="1094"/>
    </location>
</feature>
<evidence type="ECO:0000259" key="31">
    <source>
        <dbReference type="Pfam" id="PF06512"/>
    </source>
</evidence>
<dbReference type="GO" id="GO:0019228">
    <property type="term" value="P:neuronal action potential"/>
    <property type="evidence" value="ECO:0007669"/>
    <property type="project" value="TreeGrafter"/>
</dbReference>
<dbReference type="Pfam" id="PF24609">
    <property type="entry name" value="IQ_SCN5A_C"/>
    <property type="match status" value="1"/>
</dbReference>
<keyword evidence="4 27" id="KW-0813">Transport</keyword>
<keyword evidence="20" id="KW-1015">Disulfide bond</keyword>
<keyword evidence="9" id="KW-0597">Phosphoprotein</keyword>
<evidence type="ECO:0000256" key="17">
    <source>
        <dbReference type="ARBA" id="ARBA00023053"/>
    </source>
</evidence>
<dbReference type="GO" id="GO:0030315">
    <property type="term" value="C:T-tubule"/>
    <property type="evidence" value="ECO:0007669"/>
    <property type="project" value="UniProtKB-SubCell"/>
</dbReference>
<feature type="transmembrane region" description="Helical" evidence="27">
    <location>
        <begin position="388"/>
        <end position="416"/>
    </location>
</feature>
<dbReference type="Gene3D" id="1.20.120.350">
    <property type="entry name" value="Voltage-gated potassium channels. Chain C"/>
    <property type="match status" value="4"/>
</dbReference>
<evidence type="ECO:0000256" key="24">
    <source>
        <dbReference type="ARBA" id="ARBA00024012"/>
    </source>
</evidence>
<feature type="transmembrane region" description="Helical" evidence="27">
    <location>
        <begin position="881"/>
        <end position="898"/>
    </location>
</feature>
<feature type="domain" description="Sodium ion transport-associated" evidence="31">
    <location>
        <begin position="955"/>
        <end position="1148"/>
    </location>
</feature>
<feature type="compositionally biased region" description="Basic and acidic residues" evidence="29">
    <location>
        <begin position="41"/>
        <end position="52"/>
    </location>
</feature>
<evidence type="ECO:0000256" key="4">
    <source>
        <dbReference type="ARBA" id="ARBA00022448"/>
    </source>
</evidence>
<feature type="domain" description="Ion transport" evidence="30">
    <location>
        <begin position="1152"/>
        <end position="1427"/>
    </location>
</feature>
<evidence type="ECO:0000256" key="29">
    <source>
        <dbReference type="SAM" id="MobiDB-lite"/>
    </source>
</evidence>
<keyword evidence="28" id="KW-0175">Coiled coil</keyword>
<feature type="transmembrane region" description="Helical" evidence="27">
    <location>
        <begin position="230"/>
        <end position="247"/>
    </location>
</feature>
<dbReference type="InterPro" id="IPR005821">
    <property type="entry name" value="Ion_trans_dom"/>
</dbReference>
<sequence>MADFLLPRGTSSFRRFTRESLAAIEKRMAEKQARGSAASQESREGLPEEEAPRPQLDLQASKKLPDLYGNPPRELIGEPLEDLDPFYSTQKTFIVLNKGKTIFRFSATNALYVLSPFHPVRRAAVKILVHSLFSMLIMCTILTNCVFMAQHDPPPWTKYVEYTFTAIYTFESLVKILARGFCLHAFTFLRDPWNWLDFSVIVMAYTTEFVDLGNVSALRTFRVLRALKTISVISGLKTIVGALIQSVKKLADVMVLTVFCLSVFALIGLQLFMGNLRHKCVRNFTALNDTNGSVEANGQVWESLDRYLSKPENYLLKNGTSDVLLCGNSSDAGTCPEGYRCLKAGDNPDHGYTSFDSFAWAFLALFRLMTQDCWERLYQQTLRSAGKIYMIFFMLVIFLGSFYLVNLILAVVAMAYEEQNQATIAETEEKEKRFQEAMEMLKKEHEALTIRGVDTVSRSSLEMSPLAPVTTHERRSKRRKQMSLGTEECGDDRFPKSDSEDGPRAMNHLSSMHGLSRTSMKPRSSRGSIFTFRRRDLGSETDFADDENSTAGDSESHRTSLLVPWPLRRPSAQGQLSPGTSAPGHALNGKRNSTVDCNGVVSLLGVGNPEATSPGSHLLRPVILDRPPDTTTPSEEPGRPQILNTQAPCMDGFEEPGERQRALSAVSVLTSALEELEESHRKCPSCWNRFAQRYLIWECCPLWMSIKQRVKFMVMDPFADLTITMCIVLNTLFMALEHYNMTTEFEEMLQVGNLVFTGIFTAEMTFKIIALDPYYYFQQGWNIFDSIIVILSLMELGLSRMGNLSVLRSFRLLRVFKLAKSWPTLNTLIKIIGNSVGALGNLTLVLAIIVFIFAVVGMQLFGKNYSEQRHRISDSGLLPRWHMMDFFHAFLIIFRILCGEWIETMWDCMEVSGQSLCLLVFLLVMVIGNLVVLNLFLALLLSSFSADNLTAPDDDGEMNNLQLALARIQRGLRFLKRTTWDFCCGLLQRRPQKPAALPAHGQLPSCVATSSPPLPPESEKAPLARKETRFEEDKRPGQGTPGDTEHVCVPIAVAESDTDDQEEDEENSLGTEEESSKQTHEDSYSEGSTADMTNTADLLEQIPDLGEDVKDPEDCFTEGCVRRCPCCTVDTTQGPGKVWWRLRKTCYRIVEHSWFETFIIFMILLSSGALAFEDIYLEERKTIKVLLEYADKMFTYVFVLEMLLKWVAYGFKKYFTNAWCWLDFLIVDVSLISLVANTLGFAEMGPIKSLRTLRALRPLRALSRFEGMRVVVNALVGAIPSIMNVLLVCLIFWLIFSIMGVNLFAGKFGRCINQTDGDLPLNYTIVNNKSDCESFNVTGELYWTKVKVNFDNVGAGYLALLQVATFKGWMDIMYAAVDSRGYEEQPQWEYNLYMYIYFVIFIIFGSFFTLNLFIGVIIDNFNQQKKKLGGQDIFMTEEQKKYYNAMKKLGSKKPQKPIPRPLNKYQGFLFDIVTKQAFDVTIMFLICLNMVTMMVETDDQSPEKVNILAKINLLFVAIFTGECIIKMAALRHYYFTNSWNIFDFVVVILSIVGTVLSDIIQKYFFSPTLFRVIRLARIGRILRLIRGAKGIRTLLFALMMSLPALFNIGLLLFLVMFIYSIFGMANFAYVKWEAGIDDMFNFQTFANSMLCLFQITTSAGWDGLLSPILNTGPPYCDPNLPNSNGSRGNCGSPAVGILFFTTYIIISFLIVVNMYIAIILENFSVATEESTEPLSEDDFDMFYEIWEKFDPEATQFIEYSALSDFADALSEPLRIAKPNQISLINMDLPMVSGDRIHCMDILFAFTKRVLGESGEMDALKIQMEEKFMAANPSKISYEPITTTLRRKHEEVSATVIQRAFRRHLLQRSMKHASFLFRQQAGSSGLSDEDAPEQEGLIAYMMNENFSRRLDPPSSSSVSSTSFPPSYDSVTRATSDNPQVRVSDYSRSEDLADFPPSPDRDRESIV</sequence>
<feature type="region of interest" description="Disordered" evidence="29">
    <location>
        <begin position="615"/>
        <end position="643"/>
    </location>
</feature>
<evidence type="ECO:0000256" key="15">
    <source>
        <dbReference type="ARBA" id="ARBA00022949"/>
    </source>
</evidence>
<dbReference type="FunFam" id="1.10.287.70:FF:000562">
    <property type="entry name" value="Uncharacterized protein"/>
    <property type="match status" value="1"/>
</dbReference>
<evidence type="ECO:0000256" key="18">
    <source>
        <dbReference type="ARBA" id="ARBA00023065"/>
    </source>
</evidence>
<feature type="transmembrane region" description="Helical" evidence="27">
    <location>
        <begin position="253"/>
        <end position="273"/>
    </location>
</feature>
<evidence type="ECO:0000259" key="33">
    <source>
        <dbReference type="Pfam" id="PF24609"/>
    </source>
</evidence>
<dbReference type="InterPro" id="IPR010526">
    <property type="entry name" value="Na_trans_assoc_dom"/>
</dbReference>
<keyword evidence="16 27" id="KW-1133">Transmembrane helix</keyword>
<evidence type="ECO:0000256" key="10">
    <source>
        <dbReference type="ARBA" id="ARBA00022692"/>
    </source>
</evidence>
<evidence type="ECO:0000256" key="14">
    <source>
        <dbReference type="ARBA" id="ARBA00022882"/>
    </source>
</evidence>
<feature type="transmembrane region" description="Helical" evidence="27">
    <location>
        <begin position="1697"/>
        <end position="1720"/>
    </location>
</feature>
<evidence type="ECO:0000256" key="6">
    <source>
        <dbReference type="ARBA" id="ARBA00022475"/>
    </source>
</evidence>
<dbReference type="InterPro" id="IPR058542">
    <property type="entry name" value="IQ_SCN5A_C"/>
</dbReference>
<evidence type="ECO:0000256" key="2">
    <source>
        <dbReference type="ARBA" id="ARBA00004556"/>
    </source>
</evidence>
<dbReference type="CDD" id="cd13433">
    <property type="entry name" value="Na_channel_gate"/>
    <property type="match status" value="1"/>
</dbReference>
<reference evidence="35" key="1">
    <citation type="submission" date="2025-08" db="UniProtKB">
        <authorList>
            <consortium name="RefSeq"/>
        </authorList>
    </citation>
    <scope>IDENTIFICATION</scope>
    <source>
        <tissue evidence="35">Blood</tissue>
    </source>
</reference>
<evidence type="ECO:0000256" key="22">
    <source>
        <dbReference type="ARBA" id="ARBA00023201"/>
    </source>
</evidence>
<feature type="transmembrane region" description="Helical" evidence="27">
    <location>
        <begin position="1507"/>
        <end position="1525"/>
    </location>
</feature>
<dbReference type="FunFam" id="1.20.120.350:FF:000003">
    <property type="entry name" value="Voltage-dependent sodium channel"/>
    <property type="match status" value="1"/>
</dbReference>
<keyword evidence="18 27" id="KW-0406">Ion transport</keyword>
<keyword evidence="7" id="KW-0488">Methylation</keyword>
<evidence type="ECO:0000256" key="27">
    <source>
        <dbReference type="RuleBase" id="RU361132"/>
    </source>
</evidence>
<evidence type="ECO:0000256" key="19">
    <source>
        <dbReference type="ARBA" id="ARBA00023136"/>
    </source>
</evidence>
<keyword evidence="14 27" id="KW-0851">Voltage-gated channel</keyword>
<dbReference type="GO" id="GO:0048471">
    <property type="term" value="C:perinuclear region of cytoplasm"/>
    <property type="evidence" value="ECO:0007669"/>
    <property type="project" value="UniProtKB-SubCell"/>
</dbReference>
<dbReference type="Pfam" id="PF11933">
    <property type="entry name" value="Na_trans_cytopl"/>
    <property type="match status" value="1"/>
</dbReference>
<feature type="transmembrane region" description="Helical" evidence="27">
    <location>
        <begin position="1153"/>
        <end position="1172"/>
    </location>
</feature>
<dbReference type="Pfam" id="PF06512">
    <property type="entry name" value="Na_trans_assoc"/>
    <property type="match status" value="1"/>
</dbReference>
<feature type="transmembrane region" description="Helical" evidence="27">
    <location>
        <begin position="1193"/>
        <end position="1209"/>
    </location>
</feature>
<feature type="transmembrane region" description="Helical" evidence="27">
    <location>
        <begin position="838"/>
        <end position="861"/>
    </location>
</feature>
<dbReference type="FunFam" id="1.10.238.10:FF:000002">
    <property type="entry name" value="Sodium channel protein"/>
    <property type="match status" value="1"/>
</dbReference>
<dbReference type="Gene3D" id="1.10.287.70">
    <property type="match status" value="4"/>
</dbReference>
<evidence type="ECO:0000256" key="11">
    <source>
        <dbReference type="ARBA" id="ARBA00022737"/>
    </source>
</evidence>
<dbReference type="FunFam" id="1.20.5.1190:FF:000001">
    <property type="entry name" value="Sodium channel protein"/>
    <property type="match status" value="1"/>
</dbReference>
<keyword evidence="5 27" id="KW-0894">Sodium channel</keyword>
<dbReference type="GO" id="GO:0014704">
    <property type="term" value="C:intercalated disc"/>
    <property type="evidence" value="ECO:0007669"/>
    <property type="project" value="UniProtKB-ARBA"/>
</dbReference>
<evidence type="ECO:0000256" key="3">
    <source>
        <dbReference type="ARBA" id="ARBA00004651"/>
    </source>
</evidence>
<feature type="domain" description="Ion transport" evidence="30">
    <location>
        <begin position="130"/>
        <end position="422"/>
    </location>
</feature>
<dbReference type="CTD" id="6331"/>
<feature type="domain" description="SCN5A-like C-terminal IQ motif" evidence="33">
    <location>
        <begin position="1842"/>
        <end position="1874"/>
    </location>
</feature>
<evidence type="ECO:0000313" key="35">
    <source>
        <dbReference type="RefSeq" id="XP_021561546.1"/>
    </source>
</evidence>
<feature type="region of interest" description="Disordered" evidence="29">
    <location>
        <begin position="1907"/>
        <end position="1965"/>
    </location>
</feature>
<dbReference type="GO" id="GO:0060371">
    <property type="term" value="P:regulation of atrial cardiac muscle cell membrane depolarization"/>
    <property type="evidence" value="ECO:0007669"/>
    <property type="project" value="TreeGrafter"/>
</dbReference>
<dbReference type="InterPro" id="IPR008053">
    <property type="entry name" value="Na_channel_a5su"/>
</dbReference>
<dbReference type="FunFam" id="1.20.120.350:FF:000004">
    <property type="entry name" value="Sodium channel protein"/>
    <property type="match status" value="1"/>
</dbReference>
<feature type="transmembrane region" description="Helical" evidence="27">
    <location>
        <begin position="1392"/>
        <end position="1418"/>
    </location>
</feature>
<evidence type="ECO:0000256" key="9">
    <source>
        <dbReference type="ARBA" id="ARBA00022553"/>
    </source>
</evidence>
<dbReference type="FunFam" id="1.20.120.350:FF:000005">
    <property type="entry name" value="Sodium channel protein"/>
    <property type="match status" value="1"/>
</dbReference>
<dbReference type="GO" id="GO:0086006">
    <property type="term" value="F:voltage-gated sodium channel activity involved in cardiac muscle cell action potential"/>
    <property type="evidence" value="ECO:0007669"/>
    <property type="project" value="TreeGrafter"/>
</dbReference>
<name>A0A2Y9ICX8_NEOSC</name>
<evidence type="ECO:0000256" key="26">
    <source>
        <dbReference type="ARBA" id="ARBA00060796"/>
    </source>
</evidence>
<evidence type="ECO:0000256" key="20">
    <source>
        <dbReference type="ARBA" id="ARBA00023157"/>
    </source>
</evidence>
<evidence type="ECO:0000256" key="5">
    <source>
        <dbReference type="ARBA" id="ARBA00022461"/>
    </source>
</evidence>
<evidence type="ECO:0000256" key="21">
    <source>
        <dbReference type="ARBA" id="ARBA00023180"/>
    </source>
</evidence>
<dbReference type="RefSeq" id="XP_021561546.1">
    <property type="nucleotide sequence ID" value="XM_021705871.1"/>
</dbReference>
<evidence type="ECO:0000256" key="7">
    <source>
        <dbReference type="ARBA" id="ARBA00022481"/>
    </source>
</evidence>
<feature type="transmembrane region" description="Helical" evidence="27">
    <location>
        <begin position="1221"/>
        <end position="1242"/>
    </location>
</feature>
<keyword evidence="10 27" id="KW-0812">Transmembrane</keyword>
<dbReference type="Proteomes" id="UP000248481">
    <property type="component" value="Chromosome 1"/>
</dbReference>
<dbReference type="PRINTS" id="PR01666">
    <property type="entry name" value="NACHANNEL5"/>
</dbReference>
<keyword evidence="11" id="KW-0677">Repeat</keyword>
<dbReference type="GO" id="GO:0090257">
    <property type="term" value="P:regulation of muscle system process"/>
    <property type="evidence" value="ECO:0007669"/>
    <property type="project" value="UniProtKB-ARBA"/>
</dbReference>
<feature type="compositionally biased region" description="Polar residues" evidence="29">
    <location>
        <begin position="1930"/>
        <end position="1939"/>
    </location>
</feature>